<keyword evidence="7" id="KW-0969">Cilium</keyword>
<dbReference type="Pfam" id="PF06294">
    <property type="entry name" value="CH_2"/>
    <property type="match status" value="1"/>
</dbReference>
<evidence type="ECO:0000256" key="9">
    <source>
        <dbReference type="ARBA" id="ARBA00023212"/>
    </source>
</evidence>
<evidence type="ECO:0000313" key="15">
    <source>
        <dbReference type="Proteomes" id="UP000050525"/>
    </source>
</evidence>
<dbReference type="PANTHER" id="PTHR12509:SF9">
    <property type="entry name" value="SPERM FLAGELLAR PROTEIN 1 ISOFORM X1"/>
    <property type="match status" value="1"/>
</dbReference>
<evidence type="ECO:0000256" key="11">
    <source>
        <dbReference type="ARBA" id="ARBA00072182"/>
    </source>
</evidence>
<keyword evidence="3" id="KW-1003">Cell membrane</keyword>
<evidence type="ECO:0000256" key="4">
    <source>
        <dbReference type="ARBA" id="ARBA00022490"/>
    </source>
</evidence>
<dbReference type="GO" id="GO:0030030">
    <property type="term" value="P:cell projection organization"/>
    <property type="evidence" value="ECO:0007669"/>
    <property type="project" value="UniProtKB-KW"/>
</dbReference>
<dbReference type="EMBL" id="AKHW03005607">
    <property type="protein sequence ID" value="KYO26277.1"/>
    <property type="molecule type" value="Genomic_DNA"/>
</dbReference>
<keyword evidence="6" id="KW-0970">Cilium biogenesis/degradation</keyword>
<dbReference type="GO" id="GO:0016324">
    <property type="term" value="C:apical plasma membrane"/>
    <property type="evidence" value="ECO:0007669"/>
    <property type="project" value="UniProtKB-SubCell"/>
</dbReference>
<feature type="compositionally biased region" description="Low complexity" evidence="12">
    <location>
        <begin position="249"/>
        <end position="261"/>
    </location>
</feature>
<dbReference type="SUPFAM" id="SSF47576">
    <property type="entry name" value="Calponin-homology domain, CH-domain"/>
    <property type="match status" value="1"/>
</dbReference>
<proteinExistence type="predicted"/>
<evidence type="ECO:0000256" key="1">
    <source>
        <dbReference type="ARBA" id="ARBA00004221"/>
    </source>
</evidence>
<dbReference type="Gene3D" id="1.10.418.10">
    <property type="entry name" value="Calponin-like domain"/>
    <property type="match status" value="1"/>
</dbReference>
<keyword evidence="10" id="KW-0966">Cell projection</keyword>
<dbReference type="PANTHER" id="PTHR12509">
    <property type="entry name" value="SPERMATOGENESIS-ASSOCIATED 4-RELATED"/>
    <property type="match status" value="1"/>
</dbReference>
<evidence type="ECO:0000256" key="3">
    <source>
        <dbReference type="ARBA" id="ARBA00022475"/>
    </source>
</evidence>
<dbReference type="InterPro" id="IPR001715">
    <property type="entry name" value="CH_dom"/>
</dbReference>
<evidence type="ECO:0000256" key="10">
    <source>
        <dbReference type="ARBA" id="ARBA00023273"/>
    </source>
</evidence>
<dbReference type="AlphaFoldDB" id="A0A151MP12"/>
<reference evidence="14 15" key="1">
    <citation type="journal article" date="2012" name="Genome Biol.">
        <title>Sequencing three crocodilian genomes to illuminate the evolution of archosaurs and amniotes.</title>
        <authorList>
            <person name="St John J.A."/>
            <person name="Braun E.L."/>
            <person name="Isberg S.R."/>
            <person name="Miles L.G."/>
            <person name="Chong A.Y."/>
            <person name="Gongora J."/>
            <person name="Dalzell P."/>
            <person name="Moran C."/>
            <person name="Bed'hom B."/>
            <person name="Abzhanov A."/>
            <person name="Burgess S.C."/>
            <person name="Cooksey A.M."/>
            <person name="Castoe T.A."/>
            <person name="Crawford N.G."/>
            <person name="Densmore L.D."/>
            <person name="Drew J.C."/>
            <person name="Edwards S.V."/>
            <person name="Faircloth B.C."/>
            <person name="Fujita M.K."/>
            <person name="Greenwold M.J."/>
            <person name="Hoffmann F.G."/>
            <person name="Howard J.M."/>
            <person name="Iguchi T."/>
            <person name="Janes D.E."/>
            <person name="Khan S.Y."/>
            <person name="Kohno S."/>
            <person name="de Koning A.J."/>
            <person name="Lance S.L."/>
            <person name="McCarthy F.M."/>
            <person name="McCormack J.E."/>
            <person name="Merchant M.E."/>
            <person name="Peterson D.G."/>
            <person name="Pollock D.D."/>
            <person name="Pourmand N."/>
            <person name="Raney B.J."/>
            <person name="Roessler K.A."/>
            <person name="Sanford J.R."/>
            <person name="Sawyer R.H."/>
            <person name="Schmidt C.J."/>
            <person name="Triplett E.W."/>
            <person name="Tuberville T.D."/>
            <person name="Venegas-Anaya M."/>
            <person name="Howard J.T."/>
            <person name="Jarvis E.D."/>
            <person name="Guillette L.J.Jr."/>
            <person name="Glenn T.C."/>
            <person name="Green R.E."/>
            <person name="Ray D.A."/>
        </authorList>
    </citation>
    <scope>NUCLEOTIDE SEQUENCE [LARGE SCALE GENOMIC DNA]</scope>
    <source>
        <strain evidence="14">KSC_2009_1</strain>
    </source>
</reference>
<keyword evidence="5" id="KW-0493">Microtubule</keyword>
<dbReference type="GO" id="GO:0005874">
    <property type="term" value="C:microtubule"/>
    <property type="evidence" value="ECO:0007669"/>
    <property type="project" value="UniProtKB-KW"/>
</dbReference>
<evidence type="ECO:0000256" key="6">
    <source>
        <dbReference type="ARBA" id="ARBA00022794"/>
    </source>
</evidence>
<evidence type="ECO:0000256" key="8">
    <source>
        <dbReference type="ARBA" id="ARBA00023136"/>
    </source>
</evidence>
<evidence type="ECO:0000256" key="2">
    <source>
        <dbReference type="ARBA" id="ARBA00004430"/>
    </source>
</evidence>
<organism evidence="14 15">
    <name type="scientific">Alligator mississippiensis</name>
    <name type="common">American alligator</name>
    <dbReference type="NCBI Taxonomy" id="8496"/>
    <lineage>
        <taxon>Eukaryota</taxon>
        <taxon>Metazoa</taxon>
        <taxon>Chordata</taxon>
        <taxon>Craniata</taxon>
        <taxon>Vertebrata</taxon>
        <taxon>Euteleostomi</taxon>
        <taxon>Archelosauria</taxon>
        <taxon>Archosauria</taxon>
        <taxon>Crocodylia</taxon>
        <taxon>Alligatoridae</taxon>
        <taxon>Alligatorinae</taxon>
        <taxon>Alligator</taxon>
    </lineage>
</organism>
<evidence type="ECO:0000256" key="5">
    <source>
        <dbReference type="ARBA" id="ARBA00022701"/>
    </source>
</evidence>
<dbReference type="PROSITE" id="PS50021">
    <property type="entry name" value="CH"/>
    <property type="match status" value="1"/>
</dbReference>
<dbReference type="GO" id="GO:0008017">
    <property type="term" value="F:microtubule binding"/>
    <property type="evidence" value="ECO:0007669"/>
    <property type="project" value="TreeGrafter"/>
</dbReference>
<keyword evidence="9" id="KW-0206">Cytoskeleton</keyword>
<keyword evidence="4" id="KW-0963">Cytoplasm</keyword>
<comment type="caution">
    <text evidence="14">The sequence shown here is derived from an EMBL/GenBank/DDBJ whole genome shotgun (WGS) entry which is preliminary data.</text>
</comment>
<keyword evidence="14" id="KW-0282">Flagellum</keyword>
<feature type="domain" description="Calponin-homology (CH)" evidence="13">
    <location>
        <begin position="8"/>
        <end position="113"/>
    </location>
</feature>
<keyword evidence="15" id="KW-1185">Reference proteome</keyword>
<sequence length="269" mass="30127">MANGELDEESLQDLYSWVDAIPLSRPKKNITRDFSDGVLAAEVVKFYFPKMVEMHNYVPANSTQQKLSNWAHLNRKVLARLNFSIPEDVVRKVVQCVPGAVELVLVPLRQRIEEKQRKSKDLAWRSALDENSSLETGYLSKPKANAAGIYQESSKAERTAKAQPGYAQALQGDPRAHLQLAEREQALLVARETVQILQMKVRRLEQLVHLKDIRIDDLTRRLQQKEQKGATGHRPFSVAARSFRETAGGITPGPGATFPAGKPHPFGSL</sequence>
<dbReference type="GO" id="GO:0051493">
    <property type="term" value="P:regulation of cytoskeleton organization"/>
    <property type="evidence" value="ECO:0007669"/>
    <property type="project" value="TreeGrafter"/>
</dbReference>
<feature type="region of interest" description="Disordered" evidence="12">
    <location>
        <begin position="249"/>
        <end position="269"/>
    </location>
</feature>
<dbReference type="STRING" id="8496.A0A151MP12"/>
<dbReference type="InterPro" id="IPR010441">
    <property type="entry name" value="CH_2"/>
</dbReference>
<dbReference type="Proteomes" id="UP000050525">
    <property type="component" value="Unassembled WGS sequence"/>
</dbReference>
<dbReference type="GO" id="GO:0005930">
    <property type="term" value="C:axoneme"/>
    <property type="evidence" value="ECO:0007669"/>
    <property type="project" value="UniProtKB-SubCell"/>
</dbReference>
<evidence type="ECO:0000313" key="14">
    <source>
        <dbReference type="EMBL" id="KYO26277.1"/>
    </source>
</evidence>
<name>A0A151MP12_ALLMI</name>
<evidence type="ECO:0000259" key="13">
    <source>
        <dbReference type="PROSITE" id="PS50021"/>
    </source>
</evidence>
<evidence type="ECO:0000256" key="7">
    <source>
        <dbReference type="ARBA" id="ARBA00023069"/>
    </source>
</evidence>
<evidence type="ECO:0000256" key="12">
    <source>
        <dbReference type="SAM" id="MobiDB-lite"/>
    </source>
</evidence>
<gene>
    <name evidence="14" type="primary">SPEF1</name>
    <name evidence="14" type="ORF">Y1Q_0000210</name>
</gene>
<comment type="subcellular location">
    <subcellularLocation>
        <location evidence="1">Apical cell membrane</location>
    </subcellularLocation>
    <subcellularLocation>
        <location evidence="2">Cytoplasm</location>
        <location evidence="2">Cytoskeleton</location>
        <location evidence="2">Cilium axoneme</location>
    </subcellularLocation>
</comment>
<protein>
    <recommendedName>
        <fullName evidence="11">Sperm flagellar protein 1</fullName>
    </recommendedName>
</protein>
<dbReference type="FunFam" id="1.10.418.10:FF:000060">
    <property type="entry name" value="Sperm flagellar protein 1"/>
    <property type="match status" value="1"/>
</dbReference>
<dbReference type="InterPro" id="IPR052111">
    <property type="entry name" value="Spermatogenesis_Ciliary_MAP"/>
</dbReference>
<accession>A0A151MP12</accession>
<keyword evidence="8" id="KW-0472">Membrane</keyword>
<dbReference type="InterPro" id="IPR036872">
    <property type="entry name" value="CH_dom_sf"/>
</dbReference>